<feature type="transmembrane region" description="Helical" evidence="8">
    <location>
        <begin position="100"/>
        <end position="121"/>
    </location>
</feature>
<keyword evidence="11" id="KW-1185">Reference proteome</keyword>
<dbReference type="Proteomes" id="UP000271098">
    <property type="component" value="Unassembled WGS sequence"/>
</dbReference>
<feature type="signal peptide" evidence="9">
    <location>
        <begin position="1"/>
        <end position="15"/>
    </location>
</feature>
<accession>A0A183CYA6</accession>
<keyword evidence="3" id="KW-0813">Transport</keyword>
<comment type="subcellular location">
    <subcellularLocation>
        <location evidence="1">Endomembrane system</location>
        <topology evidence="1">Multi-pass membrane protein</topology>
    </subcellularLocation>
</comment>
<comment type="similarity">
    <text evidence="2">Belongs to the nucleotide-sugar transporter family. SLC35B subfamily.</text>
</comment>
<dbReference type="WBParaSite" id="GPUH_0000145001-mRNA-1">
    <property type="protein sequence ID" value="GPUH_0000145001-mRNA-1"/>
    <property type="gene ID" value="GPUH_0000145001"/>
</dbReference>
<evidence type="ECO:0000313" key="12">
    <source>
        <dbReference type="WBParaSite" id="GPUH_0000145001-mRNA-1"/>
    </source>
</evidence>
<feature type="chain" id="PRO_5043138506" evidence="9">
    <location>
        <begin position="16"/>
        <end position="173"/>
    </location>
</feature>
<gene>
    <name evidence="10" type="ORF">GPUH_LOCUS1447</name>
</gene>
<keyword evidence="4" id="KW-0762">Sugar transport</keyword>
<protein>
    <submittedName>
        <fullName evidence="12">TPT domain-containing protein</fullName>
    </submittedName>
</protein>
<evidence type="ECO:0000256" key="3">
    <source>
        <dbReference type="ARBA" id="ARBA00022448"/>
    </source>
</evidence>
<evidence type="ECO:0000256" key="9">
    <source>
        <dbReference type="SAM" id="SignalP"/>
    </source>
</evidence>
<dbReference type="GO" id="GO:0000139">
    <property type="term" value="C:Golgi membrane"/>
    <property type="evidence" value="ECO:0007669"/>
    <property type="project" value="TreeGrafter"/>
</dbReference>
<evidence type="ECO:0000256" key="4">
    <source>
        <dbReference type="ARBA" id="ARBA00022597"/>
    </source>
</evidence>
<evidence type="ECO:0000256" key="5">
    <source>
        <dbReference type="ARBA" id="ARBA00022692"/>
    </source>
</evidence>
<dbReference type="Pfam" id="PF08449">
    <property type="entry name" value="UAA"/>
    <property type="match status" value="1"/>
</dbReference>
<dbReference type="InterPro" id="IPR013657">
    <property type="entry name" value="SCL35B1-4/HUT1"/>
</dbReference>
<keyword evidence="7 8" id="KW-0472">Membrane</keyword>
<dbReference type="GO" id="GO:0005789">
    <property type="term" value="C:endoplasmic reticulum membrane"/>
    <property type="evidence" value="ECO:0007669"/>
    <property type="project" value="TreeGrafter"/>
</dbReference>
<evidence type="ECO:0000256" key="6">
    <source>
        <dbReference type="ARBA" id="ARBA00022989"/>
    </source>
</evidence>
<keyword evidence="5 8" id="KW-0812">Transmembrane</keyword>
<evidence type="ECO:0000313" key="11">
    <source>
        <dbReference type="Proteomes" id="UP000271098"/>
    </source>
</evidence>
<evidence type="ECO:0000313" key="10">
    <source>
        <dbReference type="EMBL" id="VDK30085.1"/>
    </source>
</evidence>
<sequence length="173" mass="19368">MLTTALLASAYLAICQETMYRTYGKHTEEAMFVIHGASLPFFAFMGEDIYKSAVAFSRSYPVEIFGFRIPHMWAYLAATCLLQWVCINFVYRLNATVESLTVTMVVTLRKFLSLLISIIWFRNPFTLAHWAGAVLVFVGTLAFADVWENYASTGGAATAADTTTTTTKEKKIK</sequence>
<evidence type="ECO:0000256" key="7">
    <source>
        <dbReference type="ARBA" id="ARBA00023136"/>
    </source>
</evidence>
<dbReference type="InterPro" id="IPR037185">
    <property type="entry name" value="EmrE-like"/>
</dbReference>
<reference evidence="12" key="1">
    <citation type="submission" date="2016-06" db="UniProtKB">
        <authorList>
            <consortium name="WormBaseParasite"/>
        </authorList>
    </citation>
    <scope>IDENTIFICATION</scope>
</reference>
<name>A0A183CYA6_9BILA</name>
<dbReference type="OrthoDB" id="999962at2759"/>
<keyword evidence="9" id="KW-0732">Signal</keyword>
<dbReference type="AlphaFoldDB" id="A0A183CYA6"/>
<feature type="transmembrane region" description="Helical" evidence="8">
    <location>
        <begin position="127"/>
        <end position="147"/>
    </location>
</feature>
<dbReference type="PANTHER" id="PTHR10778:SF4">
    <property type="entry name" value="NUCLEOTIDE SUGAR TRANSPORTER SLC35B4"/>
    <property type="match status" value="1"/>
</dbReference>
<evidence type="ECO:0000256" key="2">
    <source>
        <dbReference type="ARBA" id="ARBA00010694"/>
    </source>
</evidence>
<keyword evidence="6 8" id="KW-1133">Transmembrane helix</keyword>
<evidence type="ECO:0000256" key="8">
    <source>
        <dbReference type="SAM" id="Phobius"/>
    </source>
</evidence>
<feature type="transmembrane region" description="Helical" evidence="8">
    <location>
        <begin position="72"/>
        <end position="91"/>
    </location>
</feature>
<dbReference type="GO" id="GO:0005462">
    <property type="term" value="F:UDP-N-acetylglucosamine transmembrane transporter activity"/>
    <property type="evidence" value="ECO:0007669"/>
    <property type="project" value="TreeGrafter"/>
</dbReference>
<organism evidence="12">
    <name type="scientific">Gongylonema pulchrum</name>
    <dbReference type="NCBI Taxonomy" id="637853"/>
    <lineage>
        <taxon>Eukaryota</taxon>
        <taxon>Metazoa</taxon>
        <taxon>Ecdysozoa</taxon>
        <taxon>Nematoda</taxon>
        <taxon>Chromadorea</taxon>
        <taxon>Rhabditida</taxon>
        <taxon>Spirurina</taxon>
        <taxon>Spiruromorpha</taxon>
        <taxon>Spiruroidea</taxon>
        <taxon>Gongylonematidae</taxon>
        <taxon>Gongylonema</taxon>
    </lineage>
</organism>
<dbReference type="EMBL" id="UYRT01001749">
    <property type="protein sequence ID" value="VDK30085.1"/>
    <property type="molecule type" value="Genomic_DNA"/>
</dbReference>
<dbReference type="SUPFAM" id="SSF103481">
    <property type="entry name" value="Multidrug resistance efflux transporter EmrE"/>
    <property type="match status" value="1"/>
</dbReference>
<proteinExistence type="inferred from homology"/>
<reference evidence="10 11" key="2">
    <citation type="submission" date="2018-11" db="EMBL/GenBank/DDBJ databases">
        <authorList>
            <consortium name="Pathogen Informatics"/>
        </authorList>
    </citation>
    <scope>NUCLEOTIDE SEQUENCE [LARGE SCALE GENOMIC DNA]</scope>
</reference>
<dbReference type="GO" id="GO:0005464">
    <property type="term" value="F:UDP-xylose transmembrane transporter activity"/>
    <property type="evidence" value="ECO:0007669"/>
    <property type="project" value="TreeGrafter"/>
</dbReference>
<evidence type="ECO:0000256" key="1">
    <source>
        <dbReference type="ARBA" id="ARBA00004127"/>
    </source>
</evidence>
<dbReference type="PANTHER" id="PTHR10778">
    <property type="entry name" value="SOLUTE CARRIER FAMILY 35 MEMBER B"/>
    <property type="match status" value="1"/>
</dbReference>